<dbReference type="PROSITE" id="PS52050">
    <property type="entry name" value="WYL"/>
    <property type="match status" value="1"/>
</dbReference>
<protein>
    <submittedName>
        <fullName evidence="2">WYL domain-containing protein</fullName>
    </submittedName>
</protein>
<name>A0A5D0MR39_FLESI</name>
<dbReference type="RefSeq" id="WP_303700366.1">
    <property type="nucleotide sequence ID" value="NZ_VSIV01000065.1"/>
</dbReference>
<dbReference type="AlphaFoldDB" id="A0A5D0MR39"/>
<accession>A0A5D0MR39</accession>
<dbReference type="InterPro" id="IPR026881">
    <property type="entry name" value="WYL_dom"/>
</dbReference>
<sequence length="304" mass="35720">MNKLYTALSLIKLLNENKKIDSKKVSEELGVSIRTAQRYLLELSIIPGVIHNEKDNSYSLIDSYSFEGTFLSQSELSYVGALFDFLKRDVNSDSAKYLDKLKSKIFHLNGITFSYDFVRENIIGFDNISSVLNDLEIAIKEQNEITFLYERYNRNYTVKPYRIILSDGFWYLLADHEDCLKTFVVDKINDVKNTGNVFDHRDDIDEILKDANNIWFNEHERDEVTMEIDNSVADYFERKSCLTNQKIIGEGKNSIEVTFEVYNEMDFLLQILRWAPFIKIKSPEYYKQTLKKYLQDSLEKIEKE</sequence>
<evidence type="ECO:0000259" key="1">
    <source>
        <dbReference type="Pfam" id="PF13280"/>
    </source>
</evidence>
<organism evidence="2 3">
    <name type="scientific">Flexistipes sinusarabici</name>
    <dbReference type="NCBI Taxonomy" id="2352"/>
    <lineage>
        <taxon>Bacteria</taxon>
        <taxon>Pseudomonadati</taxon>
        <taxon>Deferribacterota</taxon>
        <taxon>Deferribacteres</taxon>
        <taxon>Deferribacterales</taxon>
        <taxon>Flexistipitaceae</taxon>
        <taxon>Flexistipes</taxon>
    </lineage>
</organism>
<dbReference type="EMBL" id="VSIV01000065">
    <property type="protein sequence ID" value="TYB34240.1"/>
    <property type="molecule type" value="Genomic_DNA"/>
</dbReference>
<feature type="domain" description="WYL" evidence="1">
    <location>
        <begin position="131"/>
        <end position="192"/>
    </location>
</feature>
<dbReference type="PANTHER" id="PTHR34580">
    <property type="match status" value="1"/>
</dbReference>
<reference evidence="2 3" key="1">
    <citation type="submission" date="2019-08" db="EMBL/GenBank/DDBJ databases">
        <title>Genomic characterization of a novel candidate phylum (ARYD3) from a high temperature, high salinity tertiary oil reservoir in north central Oklahoma, USA.</title>
        <authorList>
            <person name="Youssef N.H."/>
            <person name="Yadav A."/>
            <person name="Elshahed M.S."/>
        </authorList>
    </citation>
    <scope>NUCLEOTIDE SEQUENCE [LARGE SCALE GENOMIC DNA]</scope>
    <source>
        <strain evidence="2">ARYD1</strain>
    </source>
</reference>
<dbReference type="InterPro" id="IPR051534">
    <property type="entry name" value="CBASS_pafABC_assoc_protein"/>
</dbReference>
<dbReference type="Proteomes" id="UP000323337">
    <property type="component" value="Unassembled WGS sequence"/>
</dbReference>
<evidence type="ECO:0000313" key="3">
    <source>
        <dbReference type="Proteomes" id="UP000323337"/>
    </source>
</evidence>
<dbReference type="PANTHER" id="PTHR34580:SF1">
    <property type="entry name" value="PROTEIN PAFC"/>
    <property type="match status" value="1"/>
</dbReference>
<gene>
    <name evidence="2" type="ORF">FXF49_02650</name>
</gene>
<evidence type="ECO:0000313" key="2">
    <source>
        <dbReference type="EMBL" id="TYB34240.1"/>
    </source>
</evidence>
<dbReference type="Pfam" id="PF13280">
    <property type="entry name" value="WYL"/>
    <property type="match status" value="1"/>
</dbReference>
<comment type="caution">
    <text evidence="2">The sequence shown here is derived from an EMBL/GenBank/DDBJ whole genome shotgun (WGS) entry which is preliminary data.</text>
</comment>
<proteinExistence type="predicted"/>